<dbReference type="eggNOG" id="COG0412">
    <property type="taxonomic scope" value="Bacteria"/>
</dbReference>
<sequence length="234" mass="24780">MSAVDYSVDGQTYEGYFLAPEGKTNLPVIAIAHAWGGLGDNEIQKAGRVVNELGYAAFAMDVYGKGKRGTTVEENQALMNPLVGDRAELQKRLAGGLAAAKAQPGVDTSKAAAIGFCFGGLCVLDMARAGMDLVGVASFHGLFNPADNIPSPKISAKVLIEHGWLDPMALPADVLAIAKEMGDAGADWQLHAHGQSYHAFTTEGANNMDMGTVYNADADRRSFASLKLFLEELF</sequence>
<dbReference type="GO" id="GO:0016787">
    <property type="term" value="F:hydrolase activity"/>
    <property type="evidence" value="ECO:0007669"/>
    <property type="project" value="UniProtKB-KW"/>
</dbReference>
<dbReference type="OrthoDB" id="9787933at2"/>
<dbReference type="Proteomes" id="UP000024816">
    <property type="component" value="Unassembled WGS sequence"/>
</dbReference>
<dbReference type="InterPro" id="IPR050261">
    <property type="entry name" value="FrsA_esterase"/>
</dbReference>
<dbReference type="PANTHER" id="PTHR22946">
    <property type="entry name" value="DIENELACTONE HYDROLASE DOMAIN-CONTAINING PROTEIN-RELATED"/>
    <property type="match status" value="1"/>
</dbReference>
<evidence type="ECO:0000313" key="3">
    <source>
        <dbReference type="Proteomes" id="UP000024816"/>
    </source>
</evidence>
<keyword evidence="2" id="KW-0378">Hydrolase</keyword>
<comment type="caution">
    <text evidence="2">The sequence shown here is derived from an EMBL/GenBank/DDBJ whole genome shotgun (WGS) entry which is preliminary data.</text>
</comment>
<reference evidence="2 3" key="1">
    <citation type="journal article" date="2014" name="Antonie Van Leeuwenhoek">
        <title>Hyphomonas beringensis sp. nov. and Hyphomonas chukchiensis sp. nov., isolated from surface seawater of the Bering Sea and Chukchi Sea.</title>
        <authorList>
            <person name="Li C."/>
            <person name="Lai Q."/>
            <person name="Li G."/>
            <person name="Dong C."/>
            <person name="Wang J."/>
            <person name="Liao Y."/>
            <person name="Shao Z."/>
        </authorList>
    </citation>
    <scope>NUCLEOTIDE SEQUENCE [LARGE SCALE GENOMIC DNA]</scope>
    <source>
        <strain evidence="2 3">VP2</strain>
    </source>
</reference>
<accession>A0A059F8Q1</accession>
<evidence type="ECO:0000313" key="2">
    <source>
        <dbReference type="EMBL" id="KCZ86972.1"/>
    </source>
</evidence>
<dbReference type="STRING" id="1280952.HJA_13870"/>
<feature type="domain" description="Dienelactone hydrolase" evidence="1">
    <location>
        <begin position="14"/>
        <end position="232"/>
    </location>
</feature>
<dbReference type="EMBL" id="ARYJ01000010">
    <property type="protein sequence ID" value="KCZ86972.1"/>
    <property type="molecule type" value="Genomic_DNA"/>
</dbReference>
<protein>
    <submittedName>
        <fullName evidence="2">Dienelactone hydrolase family protein</fullName>
    </submittedName>
</protein>
<dbReference type="Gene3D" id="3.40.50.1820">
    <property type="entry name" value="alpha/beta hydrolase"/>
    <property type="match status" value="1"/>
</dbReference>
<proteinExistence type="predicted"/>
<evidence type="ECO:0000259" key="1">
    <source>
        <dbReference type="Pfam" id="PF01738"/>
    </source>
</evidence>
<dbReference type="InterPro" id="IPR002925">
    <property type="entry name" value="Dienelactn_hydro"/>
</dbReference>
<dbReference type="SUPFAM" id="SSF53474">
    <property type="entry name" value="alpha/beta-Hydrolases"/>
    <property type="match status" value="1"/>
</dbReference>
<keyword evidence="3" id="KW-1185">Reference proteome</keyword>
<dbReference type="InterPro" id="IPR029058">
    <property type="entry name" value="AB_hydrolase_fold"/>
</dbReference>
<dbReference type="Pfam" id="PF01738">
    <property type="entry name" value="DLH"/>
    <property type="match status" value="1"/>
</dbReference>
<dbReference type="AlphaFoldDB" id="A0A059F8Q1"/>
<organism evidence="2 3">
    <name type="scientific">Hyphomonas jannaschiana VP2</name>
    <dbReference type="NCBI Taxonomy" id="1280952"/>
    <lineage>
        <taxon>Bacteria</taxon>
        <taxon>Pseudomonadati</taxon>
        <taxon>Pseudomonadota</taxon>
        <taxon>Alphaproteobacteria</taxon>
        <taxon>Hyphomonadales</taxon>
        <taxon>Hyphomonadaceae</taxon>
        <taxon>Hyphomonas</taxon>
    </lineage>
</organism>
<dbReference type="RefSeq" id="WP_035583365.1">
    <property type="nucleotide sequence ID" value="NZ_ARYJ01000010.1"/>
</dbReference>
<name>A0A059F8Q1_9PROT</name>
<dbReference type="PANTHER" id="PTHR22946:SF0">
    <property type="entry name" value="DIENELACTONE HYDROLASE DOMAIN-CONTAINING PROTEIN"/>
    <property type="match status" value="1"/>
</dbReference>
<dbReference type="PATRIC" id="fig|1280952.3.peg.2776"/>
<gene>
    <name evidence="2" type="ORF">HJA_13870</name>
</gene>